<proteinExistence type="predicted"/>
<evidence type="ECO:0000313" key="3">
    <source>
        <dbReference type="EMBL" id="KHJ80935.1"/>
    </source>
</evidence>
<feature type="non-terminal residue" evidence="3">
    <location>
        <position position="102"/>
    </location>
</feature>
<feature type="region of interest" description="Disordered" evidence="1">
    <location>
        <begin position="67"/>
        <end position="88"/>
    </location>
</feature>
<evidence type="ECO:0000259" key="2">
    <source>
        <dbReference type="Pfam" id="PF24983"/>
    </source>
</evidence>
<keyword evidence="4" id="KW-1185">Reference proteome</keyword>
<dbReference type="PANTHER" id="PTHR38630">
    <property type="entry name" value="PROTEIN CBG12780"/>
    <property type="match status" value="1"/>
</dbReference>
<dbReference type="Pfam" id="PF24983">
    <property type="entry name" value="DUF7774"/>
    <property type="match status" value="1"/>
</dbReference>
<sequence length="102" mass="12072">MIAEIIDKALSYAIDVLLMRPDLFDDFVDNELRLFLLDNQKAKHILLDVMLSHPEYVPRAWGGDTLTRRQREEQMKEDRKPSDMAEDRTVVDEETLRILDRK</sequence>
<dbReference type="InterPro" id="IPR056676">
    <property type="entry name" value="DUF7774"/>
</dbReference>
<name>A0A0B1SCH2_OESDE</name>
<reference evidence="3 4" key="1">
    <citation type="submission" date="2014-03" db="EMBL/GenBank/DDBJ databases">
        <title>Draft genome of the hookworm Oesophagostomum dentatum.</title>
        <authorList>
            <person name="Mitreva M."/>
        </authorList>
    </citation>
    <scope>NUCLEOTIDE SEQUENCE [LARGE SCALE GENOMIC DNA]</scope>
    <source>
        <strain evidence="3 4">OD-Hann</strain>
    </source>
</reference>
<protein>
    <recommendedName>
        <fullName evidence="2">DUF7774 domain-containing protein</fullName>
    </recommendedName>
</protein>
<gene>
    <name evidence="3" type="ORF">OESDEN_19384</name>
</gene>
<evidence type="ECO:0000256" key="1">
    <source>
        <dbReference type="SAM" id="MobiDB-lite"/>
    </source>
</evidence>
<accession>A0A0B1SCH2</accession>
<dbReference type="PANTHER" id="PTHR38630:SF1">
    <property type="entry name" value="DEK_C DOMAIN-CONTAINING PROTEIN-RELATED"/>
    <property type="match status" value="1"/>
</dbReference>
<feature type="domain" description="DUF7774" evidence="2">
    <location>
        <begin position="1"/>
        <end position="50"/>
    </location>
</feature>
<dbReference type="AlphaFoldDB" id="A0A0B1SCH2"/>
<dbReference type="Proteomes" id="UP000053660">
    <property type="component" value="Unassembled WGS sequence"/>
</dbReference>
<dbReference type="EMBL" id="KN596526">
    <property type="protein sequence ID" value="KHJ80935.1"/>
    <property type="molecule type" value="Genomic_DNA"/>
</dbReference>
<organism evidence="3 4">
    <name type="scientific">Oesophagostomum dentatum</name>
    <name type="common">Nodular worm</name>
    <dbReference type="NCBI Taxonomy" id="61180"/>
    <lineage>
        <taxon>Eukaryota</taxon>
        <taxon>Metazoa</taxon>
        <taxon>Ecdysozoa</taxon>
        <taxon>Nematoda</taxon>
        <taxon>Chromadorea</taxon>
        <taxon>Rhabditida</taxon>
        <taxon>Rhabditina</taxon>
        <taxon>Rhabditomorpha</taxon>
        <taxon>Strongyloidea</taxon>
        <taxon>Strongylidae</taxon>
        <taxon>Oesophagostomum</taxon>
    </lineage>
</organism>
<evidence type="ECO:0000313" key="4">
    <source>
        <dbReference type="Proteomes" id="UP000053660"/>
    </source>
</evidence>
<dbReference type="OrthoDB" id="5876090at2759"/>